<comment type="similarity">
    <text evidence="1">Belongs to the isochorismatase family.</text>
</comment>
<dbReference type="PANTHER" id="PTHR43540">
    <property type="entry name" value="PEROXYUREIDOACRYLATE/UREIDOACRYLATE AMIDOHYDROLASE-RELATED"/>
    <property type="match status" value="1"/>
</dbReference>
<evidence type="ECO:0000256" key="1">
    <source>
        <dbReference type="ARBA" id="ARBA00006336"/>
    </source>
</evidence>
<dbReference type="GO" id="GO:0016787">
    <property type="term" value="F:hydrolase activity"/>
    <property type="evidence" value="ECO:0007669"/>
    <property type="project" value="UniProtKB-KW"/>
</dbReference>
<dbReference type="Proteomes" id="UP000295008">
    <property type="component" value="Unassembled WGS sequence"/>
</dbReference>
<gene>
    <name evidence="4" type="ORF">EDC14_102053</name>
</gene>
<dbReference type="Gene3D" id="3.40.50.850">
    <property type="entry name" value="Isochorismatase-like"/>
    <property type="match status" value="1"/>
</dbReference>
<dbReference type="AlphaFoldDB" id="A0A4R1RD52"/>
<feature type="domain" description="Isochorismatase-like" evidence="3">
    <location>
        <begin position="51"/>
        <end position="234"/>
    </location>
</feature>
<evidence type="ECO:0000313" key="5">
    <source>
        <dbReference type="Proteomes" id="UP000295008"/>
    </source>
</evidence>
<evidence type="ECO:0000313" key="4">
    <source>
        <dbReference type="EMBL" id="TCL63768.1"/>
    </source>
</evidence>
<dbReference type="InterPro" id="IPR036380">
    <property type="entry name" value="Isochorismatase-like_sf"/>
</dbReference>
<reference evidence="4 5" key="1">
    <citation type="submission" date="2019-03" db="EMBL/GenBank/DDBJ databases">
        <title>Genomic Encyclopedia of Type Strains, Phase IV (KMG-IV): sequencing the most valuable type-strain genomes for metagenomic binning, comparative biology and taxonomic classification.</title>
        <authorList>
            <person name="Goeker M."/>
        </authorList>
    </citation>
    <scope>NUCLEOTIDE SEQUENCE [LARGE SCALE GENOMIC DNA]</scope>
    <source>
        <strain evidence="4 5">LX-B</strain>
    </source>
</reference>
<dbReference type="InterPro" id="IPR050272">
    <property type="entry name" value="Isochorismatase-like_hydrls"/>
</dbReference>
<dbReference type="EMBL" id="SLUN01000020">
    <property type="protein sequence ID" value="TCL63768.1"/>
    <property type="molecule type" value="Genomic_DNA"/>
</dbReference>
<proteinExistence type="inferred from homology"/>
<comment type="caution">
    <text evidence="4">The sequence shown here is derived from an EMBL/GenBank/DDBJ whole genome shotgun (WGS) entry which is preliminary data.</text>
</comment>
<dbReference type="Pfam" id="PF00857">
    <property type="entry name" value="Isochorismatase"/>
    <property type="match status" value="1"/>
</dbReference>
<sequence>MLFLIQNKRSENFISEDSMNQNQQFQEPELLAMARRAYESNPLWDVSKEDCALLVIDMQDEFVKPHWTPYWVPEATRQVARIKSVIEHFRANKLPVIYTVFSKTHQYLDRPKTGPFMSNRYPHLTVDQSDYFVKGEVYEELRPLPEEIVIHKPSYGAFFDTPLETILKNLGVTTVVICGTLTNYCCGTTARQAYERSYRVIFGSDITATDDPELQEAELKVLRKGFAMVLSAAEILHRLR</sequence>
<dbReference type="SUPFAM" id="SSF52499">
    <property type="entry name" value="Isochorismatase-like hydrolases"/>
    <property type="match status" value="1"/>
</dbReference>
<accession>A0A4R1RD52</accession>
<name>A0A4R1RD52_HYDET</name>
<dbReference type="InterPro" id="IPR000868">
    <property type="entry name" value="Isochorismatase-like_dom"/>
</dbReference>
<organism evidence="4 5">
    <name type="scientific">Hydrogenispora ethanolica</name>
    <dbReference type="NCBI Taxonomy" id="1082276"/>
    <lineage>
        <taxon>Bacteria</taxon>
        <taxon>Bacillati</taxon>
        <taxon>Bacillota</taxon>
        <taxon>Hydrogenispora</taxon>
    </lineage>
</organism>
<protein>
    <submittedName>
        <fullName evidence="4">Nicotinamidase-related amidase</fullName>
    </submittedName>
</protein>
<evidence type="ECO:0000259" key="3">
    <source>
        <dbReference type="Pfam" id="PF00857"/>
    </source>
</evidence>
<dbReference type="CDD" id="cd00431">
    <property type="entry name" value="cysteine_hydrolases"/>
    <property type="match status" value="1"/>
</dbReference>
<keyword evidence="2" id="KW-0378">Hydrolase</keyword>
<keyword evidence="5" id="KW-1185">Reference proteome</keyword>
<evidence type="ECO:0000256" key="2">
    <source>
        <dbReference type="ARBA" id="ARBA00022801"/>
    </source>
</evidence>
<dbReference type="PANTHER" id="PTHR43540:SF6">
    <property type="entry name" value="ISOCHORISMATASE-LIKE DOMAIN-CONTAINING PROTEIN"/>
    <property type="match status" value="1"/>
</dbReference>